<sequence length="111" mass="11787">MSAFPRAEQVGLEPQLGLKLGPFSCFCLWVDKGSADASAAAFALGGDRTQGARDHYEDFDFYPAALIQDEALNTSGQLQAVGGPTSHTSTSMSGNLFCPRGPDWCCCCRCS</sequence>
<evidence type="ECO:0000313" key="1">
    <source>
        <dbReference type="EMBL" id="CAE8675190.1"/>
    </source>
</evidence>
<reference evidence="1" key="1">
    <citation type="submission" date="2021-02" db="EMBL/GenBank/DDBJ databases">
        <authorList>
            <person name="Dougan E. K."/>
            <person name="Rhodes N."/>
            <person name="Thang M."/>
            <person name="Chan C."/>
        </authorList>
    </citation>
    <scope>NUCLEOTIDE SEQUENCE</scope>
</reference>
<dbReference type="AlphaFoldDB" id="A0A813JB08"/>
<accession>A0A813JB08</accession>
<name>A0A813JB08_POLGL</name>
<comment type="caution">
    <text evidence="1">The sequence shown here is derived from an EMBL/GenBank/DDBJ whole genome shotgun (WGS) entry which is preliminary data.</text>
</comment>
<dbReference type="Proteomes" id="UP000626109">
    <property type="component" value="Unassembled WGS sequence"/>
</dbReference>
<organism evidence="1 2">
    <name type="scientific">Polarella glacialis</name>
    <name type="common">Dinoflagellate</name>
    <dbReference type="NCBI Taxonomy" id="89957"/>
    <lineage>
        <taxon>Eukaryota</taxon>
        <taxon>Sar</taxon>
        <taxon>Alveolata</taxon>
        <taxon>Dinophyceae</taxon>
        <taxon>Suessiales</taxon>
        <taxon>Suessiaceae</taxon>
        <taxon>Polarella</taxon>
    </lineage>
</organism>
<gene>
    <name evidence="1" type="ORF">PGLA2088_LOCUS19280</name>
</gene>
<protein>
    <submittedName>
        <fullName evidence="1">Uncharacterized protein</fullName>
    </submittedName>
</protein>
<evidence type="ECO:0000313" key="2">
    <source>
        <dbReference type="Proteomes" id="UP000626109"/>
    </source>
</evidence>
<dbReference type="EMBL" id="CAJNNW010025001">
    <property type="protein sequence ID" value="CAE8675190.1"/>
    <property type="molecule type" value="Genomic_DNA"/>
</dbReference>
<proteinExistence type="predicted"/>